<reference evidence="3 4" key="1">
    <citation type="journal article" date="2019" name="Int. J. Syst. Evol. Microbiol.">
        <title>The Global Catalogue of Microorganisms (GCM) 10K type strain sequencing project: providing services to taxonomists for standard genome sequencing and annotation.</title>
        <authorList>
            <consortium name="The Broad Institute Genomics Platform"/>
            <consortium name="The Broad Institute Genome Sequencing Center for Infectious Disease"/>
            <person name="Wu L."/>
            <person name="Ma J."/>
        </authorList>
    </citation>
    <scope>NUCLEOTIDE SEQUENCE [LARGE SCALE GENOMIC DNA]</scope>
    <source>
        <strain evidence="3 4">JCM 1407</strain>
    </source>
</reference>
<dbReference type="RefSeq" id="WP_343757871.1">
    <property type="nucleotide sequence ID" value="NZ_BAAACG010000001.1"/>
</dbReference>
<keyword evidence="3" id="KW-0482">Metalloprotease</keyword>
<keyword evidence="3" id="KW-0378">Hydrolase</keyword>
<feature type="transmembrane region" description="Helical" evidence="1">
    <location>
        <begin position="6"/>
        <end position="28"/>
    </location>
</feature>
<sequence length="214" mass="25078">MDIHIQCLNAIILFFSLNPIILAQTALYRKPKDKYTFIDFLKILSIIYIFICICIWIIMPYNFKFNLPREGYWYWISGGAVFVSFFIEVIISYITLWIKGKTIKGLKVSFCFQKSSFKAISITIAIAIFEEFIYRQVWFNILLKDFRLNIILVLIITSFVYSLNHMYLGKIVVFQKFSSGLIYGCLFYFSSGSIIIPIITHCIQNVIILMKGRQ</sequence>
<feature type="transmembrane region" description="Helical" evidence="1">
    <location>
        <begin position="73"/>
        <end position="96"/>
    </location>
</feature>
<keyword evidence="3" id="KW-0645">Protease</keyword>
<protein>
    <submittedName>
        <fullName evidence="3">CPBP family intramembrane metalloprotease</fullName>
    </submittedName>
</protein>
<accession>A0ABN1J8Q0</accession>
<keyword evidence="1" id="KW-1133">Transmembrane helix</keyword>
<keyword evidence="1" id="KW-0472">Membrane</keyword>
<name>A0ABN1J8Q0_9CLOT</name>
<dbReference type="InterPro" id="IPR003675">
    <property type="entry name" value="Rce1/LyrA-like_dom"/>
</dbReference>
<feature type="transmembrane region" description="Helical" evidence="1">
    <location>
        <begin position="40"/>
        <end position="61"/>
    </location>
</feature>
<feature type="transmembrane region" description="Helical" evidence="1">
    <location>
        <begin position="146"/>
        <end position="168"/>
    </location>
</feature>
<evidence type="ECO:0000256" key="1">
    <source>
        <dbReference type="SAM" id="Phobius"/>
    </source>
</evidence>
<keyword evidence="1" id="KW-0812">Transmembrane</keyword>
<dbReference type="EMBL" id="BAAACG010000001">
    <property type="protein sequence ID" value="GAA0732301.1"/>
    <property type="molecule type" value="Genomic_DNA"/>
</dbReference>
<gene>
    <name evidence="3" type="ORF">GCM10008906_01720</name>
</gene>
<organism evidence="3 4">
    <name type="scientific">Clostridium oceanicum</name>
    <dbReference type="NCBI Taxonomy" id="1543"/>
    <lineage>
        <taxon>Bacteria</taxon>
        <taxon>Bacillati</taxon>
        <taxon>Bacillota</taxon>
        <taxon>Clostridia</taxon>
        <taxon>Eubacteriales</taxon>
        <taxon>Clostridiaceae</taxon>
        <taxon>Clostridium</taxon>
    </lineage>
</organism>
<evidence type="ECO:0000313" key="4">
    <source>
        <dbReference type="Proteomes" id="UP001501510"/>
    </source>
</evidence>
<dbReference type="Pfam" id="PF02517">
    <property type="entry name" value="Rce1-like"/>
    <property type="match status" value="1"/>
</dbReference>
<dbReference type="GO" id="GO:0008237">
    <property type="term" value="F:metallopeptidase activity"/>
    <property type="evidence" value="ECO:0007669"/>
    <property type="project" value="UniProtKB-KW"/>
</dbReference>
<feature type="transmembrane region" description="Helical" evidence="1">
    <location>
        <begin position="180"/>
        <end position="199"/>
    </location>
</feature>
<evidence type="ECO:0000259" key="2">
    <source>
        <dbReference type="Pfam" id="PF02517"/>
    </source>
</evidence>
<feature type="transmembrane region" description="Helical" evidence="1">
    <location>
        <begin position="117"/>
        <end position="134"/>
    </location>
</feature>
<proteinExistence type="predicted"/>
<comment type="caution">
    <text evidence="3">The sequence shown here is derived from an EMBL/GenBank/DDBJ whole genome shotgun (WGS) entry which is preliminary data.</text>
</comment>
<keyword evidence="4" id="KW-1185">Reference proteome</keyword>
<evidence type="ECO:0000313" key="3">
    <source>
        <dbReference type="EMBL" id="GAA0732301.1"/>
    </source>
</evidence>
<feature type="domain" description="CAAX prenyl protease 2/Lysostaphin resistance protein A-like" evidence="2">
    <location>
        <begin position="117"/>
        <end position="207"/>
    </location>
</feature>
<dbReference type="Proteomes" id="UP001501510">
    <property type="component" value="Unassembled WGS sequence"/>
</dbReference>